<comment type="caution">
    <text evidence="2">The sequence shown here is derived from an EMBL/GenBank/DDBJ whole genome shotgun (WGS) entry which is preliminary data.</text>
</comment>
<sequence length="107" mass="12241">MNEFGQFSGGGFAGDENCRQGFSDPRQGFETRAFNSLSAALDPFLARSTRYITCPNSIQLDNKLKMKGQFQNTFPMLVFIPGVYHYRCCAHNFECGWPYYSEELWLA</sequence>
<dbReference type="EMBL" id="CAJOBE010062113">
    <property type="protein sequence ID" value="CAF4389628.1"/>
    <property type="molecule type" value="Genomic_DNA"/>
</dbReference>
<protein>
    <submittedName>
        <fullName evidence="2">Uncharacterized protein</fullName>
    </submittedName>
</protein>
<dbReference type="Proteomes" id="UP000663874">
    <property type="component" value="Unassembled WGS sequence"/>
</dbReference>
<evidence type="ECO:0000256" key="1">
    <source>
        <dbReference type="SAM" id="MobiDB-lite"/>
    </source>
</evidence>
<feature type="region of interest" description="Disordered" evidence="1">
    <location>
        <begin position="1"/>
        <end position="24"/>
    </location>
</feature>
<gene>
    <name evidence="2" type="ORF">FNK824_LOCUS43576</name>
</gene>
<accession>A0A820NFH2</accession>
<proteinExistence type="predicted"/>
<organism evidence="2 3">
    <name type="scientific">Rotaria sordida</name>
    <dbReference type="NCBI Taxonomy" id="392033"/>
    <lineage>
        <taxon>Eukaryota</taxon>
        <taxon>Metazoa</taxon>
        <taxon>Spiralia</taxon>
        <taxon>Gnathifera</taxon>
        <taxon>Rotifera</taxon>
        <taxon>Eurotatoria</taxon>
        <taxon>Bdelloidea</taxon>
        <taxon>Philodinida</taxon>
        <taxon>Philodinidae</taxon>
        <taxon>Rotaria</taxon>
    </lineage>
</organism>
<name>A0A820NFH2_9BILA</name>
<reference evidence="2" key="1">
    <citation type="submission" date="2021-02" db="EMBL/GenBank/DDBJ databases">
        <authorList>
            <person name="Nowell W R."/>
        </authorList>
    </citation>
    <scope>NUCLEOTIDE SEQUENCE</scope>
</reference>
<evidence type="ECO:0000313" key="3">
    <source>
        <dbReference type="Proteomes" id="UP000663874"/>
    </source>
</evidence>
<dbReference type="AlphaFoldDB" id="A0A820NFH2"/>
<feature type="non-terminal residue" evidence="2">
    <location>
        <position position="1"/>
    </location>
</feature>
<evidence type="ECO:0000313" key="2">
    <source>
        <dbReference type="EMBL" id="CAF4389628.1"/>
    </source>
</evidence>